<feature type="region of interest" description="Disordered" evidence="1">
    <location>
        <begin position="30"/>
        <end position="155"/>
    </location>
</feature>
<evidence type="ECO:0000313" key="3">
    <source>
        <dbReference type="EMBL" id="VZO39080.1"/>
    </source>
</evidence>
<dbReference type="EMBL" id="CACRYJ010000055">
    <property type="protein sequence ID" value="VZO39080.1"/>
    <property type="molecule type" value="Genomic_DNA"/>
</dbReference>
<feature type="compositionally biased region" description="Low complexity" evidence="1">
    <location>
        <begin position="38"/>
        <end position="51"/>
    </location>
</feature>
<reference evidence="3 4" key="1">
    <citation type="submission" date="2019-11" db="EMBL/GenBank/DDBJ databases">
        <authorList>
            <person name="Criscuolo A."/>
        </authorList>
    </citation>
    <scope>NUCLEOTIDE SEQUENCE [LARGE SCALE GENOMIC DNA]</scope>
    <source>
        <strain evidence="3">CIP111667</strain>
    </source>
</reference>
<comment type="caution">
    <text evidence="3">The sequence shown here is derived from an EMBL/GenBank/DDBJ whole genome shotgun (WGS) entry which is preliminary data.</text>
</comment>
<accession>A0A7M4DNP9</accession>
<dbReference type="PROSITE" id="PS51257">
    <property type="entry name" value="PROKAR_LIPOPROTEIN"/>
    <property type="match status" value="1"/>
</dbReference>
<evidence type="ECO:0000256" key="2">
    <source>
        <dbReference type="SAM" id="SignalP"/>
    </source>
</evidence>
<protein>
    <submittedName>
        <fullName evidence="3">Uncharacterized protein</fullName>
    </submittedName>
</protein>
<dbReference type="PRINTS" id="PR01217">
    <property type="entry name" value="PRICHEXTENSN"/>
</dbReference>
<organism evidence="3 4">
    <name type="scientific">Occultella aeris</name>
    <dbReference type="NCBI Taxonomy" id="2761496"/>
    <lineage>
        <taxon>Bacteria</taxon>
        <taxon>Bacillati</taxon>
        <taxon>Actinomycetota</taxon>
        <taxon>Actinomycetes</taxon>
        <taxon>Micrococcales</taxon>
        <taxon>Ruaniaceae</taxon>
        <taxon>Occultella</taxon>
    </lineage>
</organism>
<evidence type="ECO:0000313" key="4">
    <source>
        <dbReference type="Proteomes" id="UP000419743"/>
    </source>
</evidence>
<sequence>MAGVLRMRRAIVGLTLASAVALAGCAAEQTLPPEEPITPAAPQQTEPTPEEGQGGRPGDLPSSTAPGGSDTPAPGPTSTDPDTADPSDPATTTTPDPTTSEPGAETPTSGPTTSDPTTSPSPEPTDPPTDPGATPVPTPPTLLRPPPGYARGDGAVTADGWTEVLVGRCTYLTRASAGEDPVNPREAGDARELSATTLTGHQAADGGAGATAATDLALYNGAAADADPQDRTNLLASDWTNAEGAVVRGAARTEVMLDYWGTAYLDTTELRFVCPDGTFDEDGWAELWPHVRVANPAHERPGEWSPAPAAD</sequence>
<name>A0A7M4DNP9_9MICO</name>
<feature type="signal peptide" evidence="2">
    <location>
        <begin position="1"/>
        <end position="23"/>
    </location>
</feature>
<dbReference type="Proteomes" id="UP000419743">
    <property type="component" value="Unassembled WGS sequence"/>
</dbReference>
<feature type="chain" id="PRO_5038403133" evidence="2">
    <location>
        <begin position="24"/>
        <end position="311"/>
    </location>
</feature>
<feature type="compositionally biased region" description="Low complexity" evidence="1">
    <location>
        <begin position="64"/>
        <end position="118"/>
    </location>
</feature>
<gene>
    <name evidence="3" type="ORF">HALOF300_03780</name>
</gene>
<proteinExistence type="predicted"/>
<keyword evidence="4" id="KW-1185">Reference proteome</keyword>
<evidence type="ECO:0000256" key="1">
    <source>
        <dbReference type="SAM" id="MobiDB-lite"/>
    </source>
</evidence>
<dbReference type="AlphaFoldDB" id="A0A7M4DNP9"/>
<dbReference type="RefSeq" id="WP_197522668.1">
    <property type="nucleotide sequence ID" value="NZ_CBCSBY010000023.1"/>
</dbReference>
<keyword evidence="2" id="KW-0732">Signal</keyword>
<feature type="compositionally biased region" description="Pro residues" evidence="1">
    <location>
        <begin position="119"/>
        <end position="148"/>
    </location>
</feature>